<dbReference type="RefSeq" id="WP_072883433.1">
    <property type="nucleotide sequence ID" value="NZ_FQVO01000002.1"/>
</dbReference>
<evidence type="ECO:0000256" key="4">
    <source>
        <dbReference type="ARBA" id="ARBA00012827"/>
    </source>
</evidence>
<evidence type="ECO:0000256" key="10">
    <source>
        <dbReference type="PROSITE-ProRule" id="PRU00524"/>
    </source>
</evidence>
<name>A0A1M4UES2_9FLAO</name>
<dbReference type="Proteomes" id="UP000184236">
    <property type="component" value="Unassembled WGS sequence"/>
</dbReference>
<evidence type="ECO:0000256" key="8">
    <source>
        <dbReference type="ARBA" id="ARBA00022737"/>
    </source>
</evidence>
<dbReference type="STRING" id="1302685.SAMN05444408_10258"/>
<evidence type="ECO:0000256" key="1">
    <source>
        <dbReference type="ARBA" id="ARBA00000968"/>
    </source>
</evidence>
<dbReference type="EC" id="2.5.1.9" evidence="4 9"/>
<gene>
    <name evidence="12" type="ORF">SAMN05444408_10258</name>
</gene>
<reference evidence="13" key="1">
    <citation type="submission" date="2016-11" db="EMBL/GenBank/DDBJ databases">
        <authorList>
            <person name="Varghese N."/>
            <person name="Submissions S."/>
        </authorList>
    </citation>
    <scope>NUCLEOTIDE SEQUENCE [LARGE SCALE GENOMIC DNA]</scope>
    <source>
        <strain evidence="13">DSM 26898</strain>
    </source>
</reference>
<dbReference type="NCBIfam" id="TIGR00187">
    <property type="entry name" value="ribE"/>
    <property type="match status" value="1"/>
</dbReference>
<dbReference type="FunFam" id="2.40.30.20:FF:000003">
    <property type="entry name" value="Riboflavin synthase, alpha subunit"/>
    <property type="match status" value="1"/>
</dbReference>
<dbReference type="GO" id="GO:0009231">
    <property type="term" value="P:riboflavin biosynthetic process"/>
    <property type="evidence" value="ECO:0007669"/>
    <property type="project" value="UniProtKB-KW"/>
</dbReference>
<feature type="domain" description="Lumazine-binding" evidence="11">
    <location>
        <begin position="1"/>
        <end position="95"/>
    </location>
</feature>
<comment type="pathway">
    <text evidence="3">Cofactor biosynthesis; riboflavin biosynthesis; riboflavin from 2-hydroxy-3-oxobutyl phosphate and 5-amino-6-(D-ribitylamino)uracil: step 2/2.</text>
</comment>
<dbReference type="PIRSF" id="PIRSF000498">
    <property type="entry name" value="Riboflavin_syn_A"/>
    <property type="match status" value="1"/>
</dbReference>
<evidence type="ECO:0000256" key="2">
    <source>
        <dbReference type="ARBA" id="ARBA00002803"/>
    </source>
</evidence>
<organism evidence="12 13">
    <name type="scientific">Chryseobacterium takakiae</name>
    <dbReference type="NCBI Taxonomy" id="1302685"/>
    <lineage>
        <taxon>Bacteria</taxon>
        <taxon>Pseudomonadati</taxon>
        <taxon>Bacteroidota</taxon>
        <taxon>Flavobacteriia</taxon>
        <taxon>Flavobacteriales</taxon>
        <taxon>Weeksellaceae</taxon>
        <taxon>Chryseobacterium group</taxon>
        <taxon>Chryseobacterium</taxon>
    </lineage>
</organism>
<feature type="repeat" description="Lumazine-binding" evidence="10">
    <location>
        <begin position="1"/>
        <end position="95"/>
    </location>
</feature>
<dbReference type="SUPFAM" id="SSF63380">
    <property type="entry name" value="Riboflavin synthase domain-like"/>
    <property type="match status" value="2"/>
</dbReference>
<dbReference type="InterPro" id="IPR017938">
    <property type="entry name" value="Riboflavin_synthase-like_b-brl"/>
</dbReference>
<evidence type="ECO:0000256" key="3">
    <source>
        <dbReference type="ARBA" id="ARBA00004887"/>
    </source>
</evidence>
<dbReference type="AlphaFoldDB" id="A0A1M4UES2"/>
<evidence type="ECO:0000259" key="11">
    <source>
        <dbReference type="PROSITE" id="PS51177"/>
    </source>
</evidence>
<dbReference type="NCBIfam" id="NF006767">
    <property type="entry name" value="PRK09289.1"/>
    <property type="match status" value="1"/>
</dbReference>
<feature type="repeat" description="Lumazine-binding" evidence="10">
    <location>
        <begin position="96"/>
        <end position="192"/>
    </location>
</feature>
<evidence type="ECO:0000256" key="6">
    <source>
        <dbReference type="ARBA" id="ARBA00022619"/>
    </source>
</evidence>
<evidence type="ECO:0000256" key="5">
    <source>
        <dbReference type="ARBA" id="ARBA00013950"/>
    </source>
</evidence>
<feature type="domain" description="Lumazine-binding" evidence="11">
    <location>
        <begin position="96"/>
        <end position="192"/>
    </location>
</feature>
<dbReference type="PROSITE" id="PS51177">
    <property type="entry name" value="LUMAZINE_BIND"/>
    <property type="match status" value="2"/>
</dbReference>
<dbReference type="InterPro" id="IPR023366">
    <property type="entry name" value="ATP_synth_asu-like_sf"/>
</dbReference>
<sequence length="204" mass="22605">MFTGIIEAVGVIEKIEENGSNIDFTLTCPFTSELKIDQSLAHNGCCLTVVNINGGQYVVTAINETLEKTNLGKWEVGTVVNLERCMKMDGRLDGHIVQGHVDKTGEVVNVENKDGSYFITISYDSSGGFVTVPQGSITVNGISLTVAKSEDHQFSVAIIPYTWEFTNMQYLKKGDKVNLEFDIIGKYIARLINKQNVNEYVQRI</sequence>
<dbReference type="InterPro" id="IPR001783">
    <property type="entry name" value="Lumazine-bd"/>
</dbReference>
<keyword evidence="7" id="KW-0808">Transferase</keyword>
<dbReference type="PANTHER" id="PTHR21098">
    <property type="entry name" value="RIBOFLAVIN SYNTHASE ALPHA CHAIN"/>
    <property type="match status" value="1"/>
</dbReference>
<evidence type="ECO:0000256" key="7">
    <source>
        <dbReference type="ARBA" id="ARBA00022679"/>
    </source>
</evidence>
<keyword evidence="6" id="KW-0686">Riboflavin biosynthesis</keyword>
<dbReference type="Pfam" id="PF00677">
    <property type="entry name" value="Lum_binding"/>
    <property type="match status" value="2"/>
</dbReference>
<evidence type="ECO:0000256" key="9">
    <source>
        <dbReference type="NCBIfam" id="TIGR00187"/>
    </source>
</evidence>
<dbReference type="PANTHER" id="PTHR21098:SF12">
    <property type="entry name" value="RIBOFLAVIN SYNTHASE"/>
    <property type="match status" value="1"/>
</dbReference>
<accession>A0A1M4UES2</accession>
<keyword evidence="8" id="KW-0677">Repeat</keyword>
<comment type="function">
    <text evidence="2">Catalyzes the dismutation of two molecules of 6,7-dimethyl-8-ribityllumazine, resulting in the formation of riboflavin and 5-amino-6-(D-ribitylamino)uracil.</text>
</comment>
<dbReference type="GO" id="GO:0004746">
    <property type="term" value="F:riboflavin synthase activity"/>
    <property type="evidence" value="ECO:0007669"/>
    <property type="project" value="UniProtKB-UniRule"/>
</dbReference>
<keyword evidence="13" id="KW-1185">Reference proteome</keyword>
<dbReference type="Gene3D" id="2.40.30.20">
    <property type="match status" value="2"/>
</dbReference>
<comment type="catalytic activity">
    <reaction evidence="1">
        <text>2 6,7-dimethyl-8-(1-D-ribityl)lumazine + H(+) = 5-amino-6-(D-ribitylamino)uracil + riboflavin</text>
        <dbReference type="Rhea" id="RHEA:20772"/>
        <dbReference type="ChEBI" id="CHEBI:15378"/>
        <dbReference type="ChEBI" id="CHEBI:15934"/>
        <dbReference type="ChEBI" id="CHEBI:57986"/>
        <dbReference type="ChEBI" id="CHEBI:58201"/>
        <dbReference type="EC" id="2.5.1.9"/>
    </reaction>
</comment>
<dbReference type="InterPro" id="IPR026017">
    <property type="entry name" value="Lumazine-bd_dom"/>
</dbReference>
<protein>
    <recommendedName>
        <fullName evidence="5 9">Riboflavin synthase</fullName>
        <ecNumber evidence="4 9">2.5.1.9</ecNumber>
    </recommendedName>
</protein>
<dbReference type="CDD" id="cd00402">
    <property type="entry name" value="Riboflavin_synthase_like"/>
    <property type="match status" value="1"/>
</dbReference>
<dbReference type="EMBL" id="FQVO01000002">
    <property type="protein sequence ID" value="SHE55063.1"/>
    <property type="molecule type" value="Genomic_DNA"/>
</dbReference>
<evidence type="ECO:0000313" key="12">
    <source>
        <dbReference type="EMBL" id="SHE55063.1"/>
    </source>
</evidence>
<proteinExistence type="predicted"/>
<evidence type="ECO:0000313" key="13">
    <source>
        <dbReference type="Proteomes" id="UP000184236"/>
    </source>
</evidence>
<dbReference type="OrthoDB" id="9788537at2"/>